<dbReference type="PANTHER" id="PTHR47178:SF6">
    <property type="entry name" value="FAD-BINDING DOMAIN-CONTAINING PROTEIN"/>
    <property type="match status" value="1"/>
</dbReference>
<evidence type="ECO:0000313" key="7">
    <source>
        <dbReference type="Proteomes" id="UP001479436"/>
    </source>
</evidence>
<evidence type="ECO:0000259" key="5">
    <source>
        <dbReference type="Pfam" id="PF01494"/>
    </source>
</evidence>
<keyword evidence="2" id="KW-0274">FAD</keyword>
<dbReference type="Gene3D" id="3.50.50.60">
    <property type="entry name" value="FAD/NAD(P)-binding domain"/>
    <property type="match status" value="1"/>
</dbReference>
<dbReference type="Proteomes" id="UP001479436">
    <property type="component" value="Unassembled WGS sequence"/>
</dbReference>
<keyword evidence="4" id="KW-0503">Monooxygenase</keyword>
<keyword evidence="1" id="KW-0285">Flavoprotein</keyword>
<feature type="domain" description="FAD-binding" evidence="5">
    <location>
        <begin position="7"/>
        <end position="321"/>
    </location>
</feature>
<name>A0ABR2WDE0_9FUNG</name>
<dbReference type="InterPro" id="IPR036188">
    <property type="entry name" value="FAD/NAD-bd_sf"/>
</dbReference>
<evidence type="ECO:0000256" key="1">
    <source>
        <dbReference type="ARBA" id="ARBA00022630"/>
    </source>
</evidence>
<keyword evidence="3" id="KW-0560">Oxidoreductase</keyword>
<comment type="caution">
    <text evidence="6">The sequence shown here is derived from an EMBL/GenBank/DDBJ whole genome shotgun (WGS) entry which is preliminary data.</text>
</comment>
<accession>A0ABR2WDE0</accession>
<reference evidence="6 7" key="1">
    <citation type="submission" date="2023-04" db="EMBL/GenBank/DDBJ databases">
        <title>Genome of Basidiobolus ranarum AG-B5.</title>
        <authorList>
            <person name="Stajich J.E."/>
            <person name="Carter-House D."/>
            <person name="Gryganskyi A."/>
        </authorList>
    </citation>
    <scope>NUCLEOTIDE SEQUENCE [LARGE SCALE GENOMIC DNA]</scope>
    <source>
        <strain evidence="6 7">AG-B5</strain>
    </source>
</reference>
<protein>
    <recommendedName>
        <fullName evidence="5">FAD-binding domain-containing protein</fullName>
    </recommendedName>
</protein>
<evidence type="ECO:0000256" key="3">
    <source>
        <dbReference type="ARBA" id="ARBA00023002"/>
    </source>
</evidence>
<proteinExistence type="predicted"/>
<dbReference type="EMBL" id="JASJQH010003765">
    <property type="protein sequence ID" value="KAK9759512.1"/>
    <property type="molecule type" value="Genomic_DNA"/>
</dbReference>
<keyword evidence="7" id="KW-1185">Reference proteome</keyword>
<dbReference type="PRINTS" id="PR00420">
    <property type="entry name" value="RNGMNOXGNASE"/>
</dbReference>
<evidence type="ECO:0000256" key="4">
    <source>
        <dbReference type="ARBA" id="ARBA00023033"/>
    </source>
</evidence>
<dbReference type="InterPro" id="IPR022357">
    <property type="entry name" value="MIP_CS"/>
</dbReference>
<sequence>MSAPIKTVAIIGGGIGGLNLAQALRHFNPAISVTIYERIESPSHKPQGWHLGINEWGLESLKEARIEGLAKAIEKNMVTGFVVCDDTLTELLRIGGPVSNKELPKSATAIIHRTILHRLLEREVNIVYNKKFVKYEEHEDYIEAFFEDGSSISADLLVGADGCRSLVRKQLVPSIEYSPIGVSNFGAVIKAPSPEEIPTLHQSLSFAMLRSMSPTGYSVLMGICQDEGDENHMFFGLSWPDSIQTEPIPTSDAEIIEWAKQIVQAHFHPEVGFVFNKISAQDIILGGIRSVHTTNYQEKNPLHEVPHQRVTLLGDAAHAMTTNKKNYIVV</sequence>
<dbReference type="InterPro" id="IPR002938">
    <property type="entry name" value="FAD-bd"/>
</dbReference>
<dbReference type="SUPFAM" id="SSF51905">
    <property type="entry name" value="FAD/NAD(P)-binding domain"/>
    <property type="match status" value="1"/>
</dbReference>
<gene>
    <name evidence="6" type="ORF">K7432_017433</name>
</gene>
<evidence type="ECO:0000256" key="2">
    <source>
        <dbReference type="ARBA" id="ARBA00022827"/>
    </source>
</evidence>
<dbReference type="Pfam" id="PF01494">
    <property type="entry name" value="FAD_binding_3"/>
    <property type="match status" value="1"/>
</dbReference>
<evidence type="ECO:0000313" key="6">
    <source>
        <dbReference type="EMBL" id="KAK9759512.1"/>
    </source>
</evidence>
<organism evidence="6 7">
    <name type="scientific">Basidiobolus ranarum</name>
    <dbReference type="NCBI Taxonomy" id="34480"/>
    <lineage>
        <taxon>Eukaryota</taxon>
        <taxon>Fungi</taxon>
        <taxon>Fungi incertae sedis</taxon>
        <taxon>Zoopagomycota</taxon>
        <taxon>Entomophthoromycotina</taxon>
        <taxon>Basidiobolomycetes</taxon>
        <taxon>Basidiobolales</taxon>
        <taxon>Basidiobolaceae</taxon>
        <taxon>Basidiobolus</taxon>
    </lineage>
</organism>
<dbReference type="PROSITE" id="PS00221">
    <property type="entry name" value="MIP"/>
    <property type="match status" value="1"/>
</dbReference>
<dbReference type="PANTHER" id="PTHR47178">
    <property type="entry name" value="MONOOXYGENASE, FAD-BINDING"/>
    <property type="match status" value="1"/>
</dbReference>